<feature type="transmembrane region" description="Helical" evidence="1">
    <location>
        <begin position="88"/>
        <end position="111"/>
    </location>
</feature>
<protein>
    <submittedName>
        <fullName evidence="2">Uncharacterized protein</fullName>
    </submittedName>
</protein>
<feature type="transmembrane region" description="Helical" evidence="1">
    <location>
        <begin position="35"/>
        <end position="53"/>
    </location>
</feature>
<dbReference type="AlphaFoldDB" id="A0A1I0PWF5"/>
<sequence>MDEYDRQALRASALTLAAAILAYAAAYVHDPGPDVAAVFAIAAVLALATYYFLDEPNALAAVWVAPTAGILVSLAAETPHQMRLAALGLAAVSVVGIVAYPMAGTVARIAARARRQLRNASDQ</sequence>
<dbReference type="Proteomes" id="UP000198518">
    <property type="component" value="Unassembled WGS sequence"/>
</dbReference>
<keyword evidence="1" id="KW-0812">Transmembrane</keyword>
<feature type="transmembrane region" description="Helical" evidence="1">
    <location>
        <begin position="12"/>
        <end position="29"/>
    </location>
</feature>
<keyword evidence="1" id="KW-1133">Transmembrane helix</keyword>
<gene>
    <name evidence="2" type="ORF">SAMN04487945_2002</name>
</gene>
<feature type="transmembrane region" description="Helical" evidence="1">
    <location>
        <begin position="58"/>
        <end position="76"/>
    </location>
</feature>
<dbReference type="RefSeq" id="WP_089669250.1">
    <property type="nucleotide sequence ID" value="NZ_FOJA01000001.1"/>
</dbReference>
<evidence type="ECO:0000256" key="1">
    <source>
        <dbReference type="SAM" id="Phobius"/>
    </source>
</evidence>
<reference evidence="2 3" key="1">
    <citation type="submission" date="2016-10" db="EMBL/GenBank/DDBJ databases">
        <authorList>
            <person name="de Groot N.N."/>
        </authorList>
    </citation>
    <scope>NUCLEOTIDE SEQUENCE [LARGE SCALE GENOMIC DNA]</scope>
    <source>
        <strain evidence="2 3">CGMCC 1.5337</strain>
    </source>
</reference>
<organism evidence="2 3">
    <name type="scientific">Halobacterium jilantaiense</name>
    <dbReference type="NCBI Taxonomy" id="355548"/>
    <lineage>
        <taxon>Archaea</taxon>
        <taxon>Methanobacteriati</taxon>
        <taxon>Methanobacteriota</taxon>
        <taxon>Stenosarchaea group</taxon>
        <taxon>Halobacteria</taxon>
        <taxon>Halobacteriales</taxon>
        <taxon>Halobacteriaceae</taxon>
        <taxon>Halobacterium</taxon>
    </lineage>
</organism>
<name>A0A1I0PWF5_9EURY</name>
<evidence type="ECO:0000313" key="2">
    <source>
        <dbReference type="EMBL" id="SEW18459.1"/>
    </source>
</evidence>
<dbReference type="EMBL" id="FOJA01000001">
    <property type="protein sequence ID" value="SEW18459.1"/>
    <property type="molecule type" value="Genomic_DNA"/>
</dbReference>
<keyword evidence="3" id="KW-1185">Reference proteome</keyword>
<proteinExistence type="predicted"/>
<accession>A0A1I0PWF5</accession>
<keyword evidence="1" id="KW-0472">Membrane</keyword>
<evidence type="ECO:0000313" key="3">
    <source>
        <dbReference type="Proteomes" id="UP000198518"/>
    </source>
</evidence>
<dbReference type="STRING" id="355548.SAMN04487945_2002"/>